<reference evidence="4" key="1">
    <citation type="journal article" date="2019" name="Int. J. Syst. Evol. Microbiol.">
        <title>The Global Catalogue of Microorganisms (GCM) 10K type strain sequencing project: providing services to taxonomists for standard genome sequencing and annotation.</title>
        <authorList>
            <consortium name="The Broad Institute Genomics Platform"/>
            <consortium name="The Broad Institute Genome Sequencing Center for Infectious Disease"/>
            <person name="Wu L."/>
            <person name="Ma J."/>
        </authorList>
    </citation>
    <scope>NUCLEOTIDE SEQUENCE [LARGE SCALE GENOMIC DNA]</scope>
    <source>
        <strain evidence="4">CGMCC 1.19062</strain>
    </source>
</reference>
<feature type="transmembrane region" description="Helical" evidence="1">
    <location>
        <begin position="311"/>
        <end position="331"/>
    </location>
</feature>
<keyword evidence="1" id="KW-0472">Membrane</keyword>
<gene>
    <name evidence="3" type="ORF">ACFSM5_01520</name>
</gene>
<dbReference type="InterPro" id="IPR050697">
    <property type="entry name" value="Adenylyl/Guanylyl_Cyclase_3/4"/>
</dbReference>
<dbReference type="InterPro" id="IPR029787">
    <property type="entry name" value="Nucleotide_cyclase"/>
</dbReference>
<dbReference type="Proteomes" id="UP001597295">
    <property type="component" value="Unassembled WGS sequence"/>
</dbReference>
<dbReference type="CDD" id="cd07302">
    <property type="entry name" value="CHD"/>
    <property type="match status" value="1"/>
</dbReference>
<dbReference type="SUPFAM" id="SSF55073">
    <property type="entry name" value="Nucleotide cyclase"/>
    <property type="match status" value="1"/>
</dbReference>
<dbReference type="InterPro" id="IPR007890">
    <property type="entry name" value="CHASE2"/>
</dbReference>
<evidence type="ECO:0000313" key="3">
    <source>
        <dbReference type="EMBL" id="MFD2261548.1"/>
    </source>
</evidence>
<dbReference type="SMART" id="SM01080">
    <property type="entry name" value="CHASE2"/>
    <property type="match status" value="1"/>
</dbReference>
<feature type="transmembrane region" description="Helical" evidence="1">
    <location>
        <begin position="370"/>
        <end position="387"/>
    </location>
</feature>
<dbReference type="PANTHER" id="PTHR43081">
    <property type="entry name" value="ADENYLATE CYCLASE, TERMINAL-DIFFERENTIATION SPECIFIC-RELATED"/>
    <property type="match status" value="1"/>
</dbReference>
<comment type="caution">
    <text evidence="3">The sequence shown here is derived from an EMBL/GenBank/DDBJ whole genome shotgun (WGS) entry which is preliminary data.</text>
</comment>
<evidence type="ECO:0000256" key="1">
    <source>
        <dbReference type="SAM" id="Phobius"/>
    </source>
</evidence>
<organism evidence="3 4">
    <name type="scientific">Lacibacterium aquatile</name>
    <dbReference type="NCBI Taxonomy" id="1168082"/>
    <lineage>
        <taxon>Bacteria</taxon>
        <taxon>Pseudomonadati</taxon>
        <taxon>Pseudomonadota</taxon>
        <taxon>Alphaproteobacteria</taxon>
        <taxon>Rhodospirillales</taxon>
        <taxon>Rhodospirillaceae</taxon>
    </lineage>
</organism>
<proteinExistence type="predicted"/>
<protein>
    <submittedName>
        <fullName evidence="3">CHASE2 domain-containing protein</fullName>
    </submittedName>
</protein>
<dbReference type="Gene3D" id="3.30.70.1230">
    <property type="entry name" value="Nucleotide cyclase"/>
    <property type="match status" value="1"/>
</dbReference>
<dbReference type="InterPro" id="IPR001054">
    <property type="entry name" value="A/G_cyclase"/>
</dbReference>
<dbReference type="EMBL" id="JBHUIP010000001">
    <property type="protein sequence ID" value="MFD2261548.1"/>
    <property type="molecule type" value="Genomic_DNA"/>
</dbReference>
<keyword evidence="1" id="KW-1133">Transmembrane helix</keyword>
<feature type="transmembrane region" description="Helical" evidence="1">
    <location>
        <begin position="399"/>
        <end position="420"/>
    </location>
</feature>
<sequence length="659" mass="71165">MRPRIRDLGVLVLIASLASAAFLLPDSGRLNGMGIDLLFALRKAVFLSPPRPAEPVAIVAIDEETYRTPPFDTLPQSLWTPQFAVVMERLLDAKPKAVGIDAIFSTTIEPIAPGYERPFLLALRRGAREGRLVLGKVQHQAEPILPHVSQRFAVGQGAIRATNLPADIDDVIRRAPAPFRTPQGGLEDPFASELARRSGSEVIPGDLIDFRDGRPLPIYSLADLHACSDPTFFQTHFKDRVVLIGAVLDVEDRKLTSAQRIAEPPTVAARCVPGEKKSSYTLGLRRDTIPGVFIHAAILDNALSKLRLQPVPAWAAGAGVFVLTLLVTFVIHRLSVVPGVIAGLGLMAGWIVIAIAFFASGWALPILEGLAAAILAGVAAFGFRVAVTDRDRRLMRRMFGLYLSPALVDGMAASGTMPILGGERREMSFLFTDIEGFTTLSESLEPEVLAQTLNAYLDGACTIIMEHGGLVNEFIGDAIVAFFGAPAVQSDHAQRALSCALALDTYAEDFRKSRQAEGLNFGRTRIGIHSGQAILGNFGSKARLKYSALGDAVNTAARLEGLNKYIGTRILISQATAAQCPQALLRPVGEFILKGKQEALGVFHPGQFVSGYAEAYEVQRLGHADAMWEVLAQKFPDDEVIAFQRTRPGPGVVMEMAEK</sequence>
<keyword evidence="4" id="KW-1185">Reference proteome</keyword>
<evidence type="ECO:0000259" key="2">
    <source>
        <dbReference type="PROSITE" id="PS50125"/>
    </source>
</evidence>
<dbReference type="PANTHER" id="PTHR43081:SF20">
    <property type="entry name" value="TWO-COMPONENT RESPONSE REGULATOR"/>
    <property type="match status" value="1"/>
</dbReference>
<feature type="domain" description="Guanylate cyclase" evidence="2">
    <location>
        <begin position="428"/>
        <end position="560"/>
    </location>
</feature>
<dbReference type="RefSeq" id="WP_379874455.1">
    <property type="nucleotide sequence ID" value="NZ_JBHUIP010000001.1"/>
</dbReference>
<dbReference type="Pfam" id="PF05226">
    <property type="entry name" value="CHASE2"/>
    <property type="match status" value="1"/>
</dbReference>
<feature type="transmembrane region" description="Helical" evidence="1">
    <location>
        <begin position="343"/>
        <end position="364"/>
    </location>
</feature>
<accession>A0ABW5DKD0</accession>
<dbReference type="PROSITE" id="PS50125">
    <property type="entry name" value="GUANYLATE_CYCLASE_2"/>
    <property type="match status" value="1"/>
</dbReference>
<name>A0ABW5DKD0_9PROT</name>
<keyword evidence="1" id="KW-0812">Transmembrane</keyword>
<evidence type="ECO:0000313" key="4">
    <source>
        <dbReference type="Proteomes" id="UP001597295"/>
    </source>
</evidence>
<dbReference type="SMART" id="SM00044">
    <property type="entry name" value="CYCc"/>
    <property type="match status" value="1"/>
</dbReference>
<dbReference type="Pfam" id="PF00211">
    <property type="entry name" value="Guanylate_cyc"/>
    <property type="match status" value="1"/>
</dbReference>